<dbReference type="PIRSF" id="PIRSF009376">
    <property type="entry name" value="Phospholipase_D_euk"/>
    <property type="match status" value="1"/>
</dbReference>
<evidence type="ECO:0000256" key="5">
    <source>
        <dbReference type="PIRNR" id="PIRNR009376"/>
    </source>
</evidence>
<dbReference type="RefSeq" id="XP_024723520.1">
    <property type="nucleotide sequence ID" value="XM_024865379.1"/>
</dbReference>
<evidence type="ECO:0000313" key="8">
    <source>
        <dbReference type="EMBL" id="PSS23474.1"/>
    </source>
</evidence>
<dbReference type="InterPro" id="IPR001736">
    <property type="entry name" value="PLipase_D/transphosphatidylase"/>
</dbReference>
<dbReference type="SUPFAM" id="SSF56024">
    <property type="entry name" value="Phospholipase D/nuclease"/>
    <property type="match status" value="2"/>
</dbReference>
<keyword evidence="4" id="KW-0443">Lipid metabolism</keyword>
<dbReference type="InterPro" id="IPR015679">
    <property type="entry name" value="PLipase_D_fam"/>
</dbReference>
<dbReference type="OrthoDB" id="14911at2759"/>
<dbReference type="EC" id="3.1.4.4" evidence="5"/>
<dbReference type="GO" id="GO:0004630">
    <property type="term" value="F:phospholipase D activity"/>
    <property type="evidence" value="ECO:0007669"/>
    <property type="project" value="UniProtKB-UniRule"/>
</dbReference>
<evidence type="ECO:0000256" key="6">
    <source>
        <dbReference type="SAM" id="MobiDB-lite"/>
    </source>
</evidence>
<dbReference type="CDD" id="cd09138">
    <property type="entry name" value="PLDc_vPLD1_2_yPLD_like_1"/>
    <property type="match status" value="1"/>
</dbReference>
<dbReference type="PANTHER" id="PTHR18896:SF186">
    <property type="entry name" value="PHOSPHOLIPASE D"/>
    <property type="match status" value="1"/>
</dbReference>
<keyword evidence="1" id="KW-0677">Repeat</keyword>
<dbReference type="Gene3D" id="3.30.870.10">
    <property type="entry name" value="Endonuclease Chain A"/>
    <property type="match status" value="3"/>
</dbReference>
<dbReference type="GeneID" id="36573460"/>
<evidence type="ECO:0000256" key="2">
    <source>
        <dbReference type="ARBA" id="ARBA00022801"/>
    </source>
</evidence>
<name>A0A2T3B9C2_AMORE</name>
<feature type="compositionally biased region" description="Polar residues" evidence="6">
    <location>
        <begin position="380"/>
        <end position="389"/>
    </location>
</feature>
<dbReference type="PANTHER" id="PTHR18896">
    <property type="entry name" value="PHOSPHOLIPASE D"/>
    <property type="match status" value="1"/>
</dbReference>
<organism evidence="8 9">
    <name type="scientific">Amorphotheca resinae ATCC 22711</name>
    <dbReference type="NCBI Taxonomy" id="857342"/>
    <lineage>
        <taxon>Eukaryota</taxon>
        <taxon>Fungi</taxon>
        <taxon>Dikarya</taxon>
        <taxon>Ascomycota</taxon>
        <taxon>Pezizomycotina</taxon>
        <taxon>Leotiomycetes</taxon>
        <taxon>Helotiales</taxon>
        <taxon>Amorphothecaceae</taxon>
        <taxon>Amorphotheca</taxon>
    </lineage>
</organism>
<accession>A0A2T3B9C2</accession>
<keyword evidence="3 5" id="KW-0442">Lipid degradation</keyword>
<dbReference type="EMBL" id="KZ679008">
    <property type="protein sequence ID" value="PSS23474.1"/>
    <property type="molecule type" value="Genomic_DNA"/>
</dbReference>
<keyword evidence="2 5" id="KW-0378">Hydrolase</keyword>
<keyword evidence="9" id="KW-1185">Reference proteome</keyword>
<comment type="catalytic activity">
    <reaction evidence="5">
        <text>a 1,2-diacyl-sn-glycero-3-phosphocholine + H2O = a 1,2-diacyl-sn-glycero-3-phosphate + choline + H(+)</text>
        <dbReference type="Rhea" id="RHEA:14445"/>
        <dbReference type="ChEBI" id="CHEBI:15354"/>
        <dbReference type="ChEBI" id="CHEBI:15377"/>
        <dbReference type="ChEBI" id="CHEBI:15378"/>
        <dbReference type="ChEBI" id="CHEBI:57643"/>
        <dbReference type="ChEBI" id="CHEBI:58608"/>
        <dbReference type="EC" id="3.1.4.4"/>
    </reaction>
</comment>
<dbReference type="GO" id="GO:0035556">
    <property type="term" value="P:intracellular signal transduction"/>
    <property type="evidence" value="ECO:0007669"/>
    <property type="project" value="InterPro"/>
</dbReference>
<dbReference type="Pfam" id="PF00614">
    <property type="entry name" value="PLDc"/>
    <property type="match status" value="1"/>
</dbReference>
<sequence>MNILHKAQAGLESLEEGIKNALGKGEEKHSHTHLGTHCDHLHTGTENRFHSFAPQRAENEAKWFVDGCGYMWAVSVALEEAKESIWILDWWLSPELYLRRPPSVNHQYRLDRMLFAAADRGVKVNIIVYKEVASVLTLSSEHTKKALEVPEHPNIKVFRHPEHVVDGDILESAVLSDLKKLSLKDFDLSQLPEDALKKLYGLDNDAILYWAHHEKLCLIDGKIAFMGGLDLCFGRWDTNQHPIADAHPMDIHAVLFPGQDYNNARVYDFEDVKDYNQNKLDRTVSSRMGWSDLSLCIRGPMVEDLCAHFVQRWNFIYNEKYAADEKYQALSLTEAQVPDGYYTLDGKNVNTAKGGSDPSRHSLLHMPLRGNTKGKVHTDPTPSADKNSSGISVQLVRSCTEWSNGVPTEHSVANAYIQVIHDSQHFVYIENQFFITATSDEQHPVKNKVGAAIVERIFRAHNAGETYKVIVCIPSVPGFAGDLHAEESLGTRAIMEYQYNSICRGDHSIIGALKKAGVAEPEKYIRFYNLRNYDRIKADETMSKVEKASGVTYGDAAKEHDDIVGAGYAGEGFGTGAVSGQPNANLDGYQEAASQILSRDGTKYDSVSACYMEGGPSLEDIPWFGTEEDEINAFVSEELYIHTKLLIADDRVVILGSANMNDRSQLGTHDSEIAVVVEDHTTVPSKMNGHDYQAAKFAASLRRQLFRKHLGLLPPQDWTKPTPNFLPIDKGPNQYDWGSSSDDLVQDPLSPAFNSLWNGTAKMNTEVFAKAFHCVPDDRVRNWDQYEEFFSSRFVTPDKEGKYTNPPPEGKYQYGHVVAAEFPGGAAELKAWLGKVRGTLVEMPLHFMEDVDFASGIALNALTEPIYT</sequence>
<dbReference type="GO" id="GO:0009395">
    <property type="term" value="P:phospholipid catabolic process"/>
    <property type="evidence" value="ECO:0007669"/>
    <property type="project" value="TreeGrafter"/>
</dbReference>
<dbReference type="Proteomes" id="UP000241818">
    <property type="component" value="Unassembled WGS sequence"/>
</dbReference>
<gene>
    <name evidence="8" type="ORF">M430DRAFT_26370</name>
</gene>
<dbReference type="InterPro" id="IPR016555">
    <property type="entry name" value="PLipase_D_euk"/>
</dbReference>
<dbReference type="PROSITE" id="PS50035">
    <property type="entry name" value="PLD"/>
    <property type="match status" value="2"/>
</dbReference>
<evidence type="ECO:0000256" key="4">
    <source>
        <dbReference type="ARBA" id="ARBA00023098"/>
    </source>
</evidence>
<evidence type="ECO:0000256" key="3">
    <source>
        <dbReference type="ARBA" id="ARBA00022963"/>
    </source>
</evidence>
<evidence type="ECO:0000256" key="1">
    <source>
        <dbReference type="ARBA" id="ARBA00022737"/>
    </source>
</evidence>
<proteinExistence type="inferred from homology"/>
<dbReference type="InParanoid" id="A0A2T3B9C2"/>
<dbReference type="SMART" id="SM00155">
    <property type="entry name" value="PLDc"/>
    <property type="match status" value="2"/>
</dbReference>
<feature type="domain" description="PLD phosphodiesterase" evidence="7">
    <location>
        <begin position="637"/>
        <end position="664"/>
    </location>
</feature>
<reference evidence="8 9" key="1">
    <citation type="journal article" date="2018" name="New Phytol.">
        <title>Comparative genomics and transcriptomics depict ericoid mycorrhizal fungi as versatile saprotrophs and plant mutualists.</title>
        <authorList>
            <person name="Martino E."/>
            <person name="Morin E."/>
            <person name="Grelet G.A."/>
            <person name="Kuo A."/>
            <person name="Kohler A."/>
            <person name="Daghino S."/>
            <person name="Barry K.W."/>
            <person name="Cichocki N."/>
            <person name="Clum A."/>
            <person name="Dockter R.B."/>
            <person name="Hainaut M."/>
            <person name="Kuo R.C."/>
            <person name="LaButti K."/>
            <person name="Lindahl B.D."/>
            <person name="Lindquist E.A."/>
            <person name="Lipzen A."/>
            <person name="Khouja H.R."/>
            <person name="Magnuson J."/>
            <person name="Murat C."/>
            <person name="Ohm R.A."/>
            <person name="Singer S.W."/>
            <person name="Spatafora J.W."/>
            <person name="Wang M."/>
            <person name="Veneault-Fourrey C."/>
            <person name="Henrissat B."/>
            <person name="Grigoriev I.V."/>
            <person name="Martin F.M."/>
            <person name="Perotto S."/>
        </authorList>
    </citation>
    <scope>NUCLEOTIDE SEQUENCE [LARGE SCALE GENOMIC DNA]</scope>
    <source>
        <strain evidence="8 9">ATCC 22711</strain>
    </source>
</reference>
<evidence type="ECO:0000313" key="9">
    <source>
        <dbReference type="Proteomes" id="UP000241818"/>
    </source>
</evidence>
<protein>
    <recommendedName>
        <fullName evidence="5">Phospholipase</fullName>
        <ecNumber evidence="5">3.1.4.4</ecNumber>
    </recommendedName>
</protein>
<feature type="domain" description="PLD phosphodiesterase" evidence="7">
    <location>
        <begin position="208"/>
        <end position="235"/>
    </location>
</feature>
<dbReference type="AlphaFoldDB" id="A0A2T3B9C2"/>
<dbReference type="CDD" id="cd09141">
    <property type="entry name" value="PLDc_vPLD1_2_yPLD_like_2"/>
    <property type="match status" value="1"/>
</dbReference>
<dbReference type="GO" id="GO:0006654">
    <property type="term" value="P:phosphatidic acid biosynthetic process"/>
    <property type="evidence" value="ECO:0007669"/>
    <property type="project" value="InterPro"/>
</dbReference>
<dbReference type="STRING" id="857342.A0A2T3B9C2"/>
<feature type="region of interest" description="Disordered" evidence="6">
    <location>
        <begin position="369"/>
        <end position="389"/>
    </location>
</feature>
<comment type="similarity">
    <text evidence="5">Belongs to the phospholipase D family.</text>
</comment>
<evidence type="ECO:0000259" key="7">
    <source>
        <dbReference type="PROSITE" id="PS50035"/>
    </source>
</evidence>